<dbReference type="AlphaFoldDB" id="A0A170PH32"/>
<dbReference type="OrthoDB" id="561069at2"/>
<organism evidence="1 2">
    <name type="scientific">Candidatus Promineifilum breve</name>
    <dbReference type="NCBI Taxonomy" id="1806508"/>
    <lineage>
        <taxon>Bacteria</taxon>
        <taxon>Bacillati</taxon>
        <taxon>Chloroflexota</taxon>
        <taxon>Ardenticatenia</taxon>
        <taxon>Candidatus Promineifilales</taxon>
        <taxon>Candidatus Promineifilaceae</taxon>
        <taxon>Candidatus Promineifilum</taxon>
    </lineage>
</organism>
<dbReference type="EMBL" id="LN890655">
    <property type="protein sequence ID" value="CUS04087.2"/>
    <property type="molecule type" value="Genomic_DNA"/>
</dbReference>
<dbReference type="RefSeq" id="WP_095043480.1">
    <property type="nucleotide sequence ID" value="NZ_LN890655.1"/>
</dbReference>
<protein>
    <submittedName>
        <fullName evidence="1">Uncharacterized protein</fullName>
    </submittedName>
</protein>
<evidence type="ECO:0000313" key="2">
    <source>
        <dbReference type="Proteomes" id="UP000215027"/>
    </source>
</evidence>
<dbReference type="Proteomes" id="UP000215027">
    <property type="component" value="Chromosome I"/>
</dbReference>
<evidence type="ECO:0000313" key="1">
    <source>
        <dbReference type="EMBL" id="CUS04087.2"/>
    </source>
</evidence>
<name>A0A170PH32_9CHLR</name>
<reference evidence="1" key="1">
    <citation type="submission" date="2016-01" db="EMBL/GenBank/DDBJ databases">
        <authorList>
            <person name="Mcilroy J.S."/>
            <person name="Karst M S."/>
            <person name="Albertsen M."/>
        </authorList>
    </citation>
    <scope>NUCLEOTIDE SEQUENCE</scope>
    <source>
        <strain evidence="1">Cfx-K</strain>
    </source>
</reference>
<keyword evidence="2" id="KW-1185">Reference proteome</keyword>
<sequence>MSAFEFTNENLPSSEEFRQLFSHADENEDPLEELLRLERGLAILEAEHGLTSAEFLTRYQMGEMGDDIAYVSWAGRYRLYLNLKRAISDSLRWLVAVSDLSLS</sequence>
<dbReference type="KEGG" id="pbf:CFX0092_A2209"/>
<gene>
    <name evidence="1" type="ORF">CFX0092_A2209</name>
</gene>
<accession>A0A170PH32</accession>
<proteinExistence type="predicted"/>